<dbReference type="SUPFAM" id="SSF53850">
    <property type="entry name" value="Periplasmic binding protein-like II"/>
    <property type="match status" value="1"/>
</dbReference>
<sequence>MNACLSAVRRVAGAAISLVLTTLAVTGSLAPHKPDGPRQVTPIVVATGSPIGVYYQYGEQLAALVAADLGPARVAATAGSVENLRMIEEGTATFAFTTGDAAVDGYLGRGPFAGPVPVRAVARLYDNYLHLVVPADSPVRNPAQLRGLRVAVGPDGSGAALIAGRVLAAAGLDQRTDLVSLPLSLDDAVVAIAQRRIEAFFWSGGLPTAGITELARTMPIRLVDLGGTADHLRERYGSAYRVGRFPAGAYPGIAVAVSTVAAPNYLVTPAGAPERVVHQVTELLFAGAPVFSQRVPQAGRLNRGTAIFTTPIPLHPGALRYYRSREGSRSRS</sequence>
<dbReference type="NCBIfam" id="TIGR02122">
    <property type="entry name" value="TRAP_TAXI"/>
    <property type="match status" value="1"/>
</dbReference>
<evidence type="ECO:0000313" key="3">
    <source>
        <dbReference type="Proteomes" id="UP000599074"/>
    </source>
</evidence>
<reference evidence="2" key="1">
    <citation type="submission" date="2021-01" db="EMBL/GenBank/DDBJ databases">
        <title>Whole genome shotgun sequence of Planosporangium mesophilum NBRC 109066.</title>
        <authorList>
            <person name="Komaki H."/>
            <person name="Tamura T."/>
        </authorList>
    </citation>
    <scope>NUCLEOTIDE SEQUENCE</scope>
    <source>
        <strain evidence="2">NBRC 109066</strain>
    </source>
</reference>
<organism evidence="2 3">
    <name type="scientific">Planosporangium mesophilum</name>
    <dbReference type="NCBI Taxonomy" id="689768"/>
    <lineage>
        <taxon>Bacteria</taxon>
        <taxon>Bacillati</taxon>
        <taxon>Actinomycetota</taxon>
        <taxon>Actinomycetes</taxon>
        <taxon>Micromonosporales</taxon>
        <taxon>Micromonosporaceae</taxon>
        <taxon>Planosporangium</taxon>
    </lineage>
</organism>
<dbReference type="Gene3D" id="3.40.190.10">
    <property type="entry name" value="Periplasmic binding protein-like II"/>
    <property type="match status" value="2"/>
</dbReference>
<name>A0A8J3TJC3_9ACTN</name>
<protein>
    <recommendedName>
        <fullName evidence="4">TAXI family TRAP transporter solute-binding subunit</fullName>
    </recommendedName>
</protein>
<dbReference type="PANTHER" id="PTHR42941">
    <property type="entry name" value="SLL1037 PROTEIN"/>
    <property type="match status" value="1"/>
</dbReference>
<dbReference type="RefSeq" id="WP_168118028.1">
    <property type="nucleotide sequence ID" value="NZ_BOON01000070.1"/>
</dbReference>
<feature type="signal peptide" evidence="1">
    <location>
        <begin position="1"/>
        <end position="24"/>
    </location>
</feature>
<dbReference type="Pfam" id="PF16868">
    <property type="entry name" value="NMT1_3"/>
    <property type="match status" value="1"/>
</dbReference>
<feature type="chain" id="PRO_5035288600" description="TAXI family TRAP transporter solute-binding subunit" evidence="1">
    <location>
        <begin position="25"/>
        <end position="332"/>
    </location>
</feature>
<dbReference type="InterPro" id="IPR011852">
    <property type="entry name" value="TRAP_TAXI"/>
</dbReference>
<proteinExistence type="predicted"/>
<accession>A0A8J3TJC3</accession>
<evidence type="ECO:0000313" key="2">
    <source>
        <dbReference type="EMBL" id="GII26232.1"/>
    </source>
</evidence>
<dbReference type="EMBL" id="BOON01000070">
    <property type="protein sequence ID" value="GII26232.1"/>
    <property type="molecule type" value="Genomic_DNA"/>
</dbReference>
<comment type="caution">
    <text evidence="2">The sequence shown here is derived from an EMBL/GenBank/DDBJ whole genome shotgun (WGS) entry which is preliminary data.</text>
</comment>
<evidence type="ECO:0008006" key="4">
    <source>
        <dbReference type="Google" id="ProtNLM"/>
    </source>
</evidence>
<dbReference type="CDD" id="cd13569">
    <property type="entry name" value="PBP2_TAXI_TRAP_like_1"/>
    <property type="match status" value="1"/>
</dbReference>
<evidence type="ECO:0000256" key="1">
    <source>
        <dbReference type="SAM" id="SignalP"/>
    </source>
</evidence>
<dbReference type="AlphaFoldDB" id="A0A8J3TJC3"/>
<keyword evidence="1" id="KW-0732">Signal</keyword>
<keyword evidence="3" id="KW-1185">Reference proteome</keyword>
<dbReference type="PANTHER" id="PTHR42941:SF1">
    <property type="entry name" value="SLL1037 PROTEIN"/>
    <property type="match status" value="1"/>
</dbReference>
<gene>
    <name evidence="2" type="ORF">Pme01_58290</name>
</gene>
<dbReference type="Proteomes" id="UP000599074">
    <property type="component" value="Unassembled WGS sequence"/>
</dbReference>